<organism evidence="1 2">
    <name type="scientific">Geobacter argillaceus</name>
    <dbReference type="NCBI Taxonomy" id="345631"/>
    <lineage>
        <taxon>Bacteria</taxon>
        <taxon>Pseudomonadati</taxon>
        <taxon>Thermodesulfobacteriota</taxon>
        <taxon>Desulfuromonadia</taxon>
        <taxon>Geobacterales</taxon>
        <taxon>Geobacteraceae</taxon>
        <taxon>Geobacter</taxon>
    </lineage>
</organism>
<protein>
    <submittedName>
        <fullName evidence="1">DGQHR domain-containing protein</fullName>
    </submittedName>
</protein>
<reference evidence="1 2" key="1">
    <citation type="submission" date="2019-07" db="EMBL/GenBank/DDBJ databases">
        <title>Genomic Encyclopedia of Archaeal and Bacterial Type Strains, Phase II (KMG-II): from individual species to whole genera.</title>
        <authorList>
            <person name="Goeker M."/>
        </authorList>
    </citation>
    <scope>NUCLEOTIDE SEQUENCE [LARGE SCALE GENOMIC DNA]</scope>
    <source>
        <strain evidence="1 2">ATCC BAA-1139</strain>
    </source>
</reference>
<comment type="caution">
    <text evidence="1">The sequence shown here is derived from an EMBL/GenBank/DDBJ whole genome shotgun (WGS) entry which is preliminary data.</text>
</comment>
<accession>A0A562V717</accession>
<keyword evidence="2" id="KW-1185">Reference proteome</keyword>
<evidence type="ECO:0000313" key="1">
    <source>
        <dbReference type="EMBL" id="TWJ13673.1"/>
    </source>
</evidence>
<proteinExistence type="predicted"/>
<dbReference type="RefSeq" id="WP_145025594.1">
    <property type="nucleotide sequence ID" value="NZ_VLLN01000036.1"/>
</dbReference>
<dbReference type="CDD" id="cd16413">
    <property type="entry name" value="DGQHR_domain"/>
    <property type="match status" value="1"/>
</dbReference>
<dbReference type="Pfam" id="PF14072">
    <property type="entry name" value="DndB"/>
    <property type="match status" value="1"/>
</dbReference>
<sequence>MIKKFPAIKVIQNKWIFYVFSMKSDMLYNVAYVSRRQKDKKSGYQRNLSEKRATEISIYIESLKGVIPNNIILNFDVELNYDTKSNEIGFDVKDDIAWVIDGQHRLYGLSLCEKPIDVVVVAFSKLNISDQAKVFRTVNSTQKGVNSSLIYDLIDLAKDATFIEERAHELIKKLNEEPESPWYTKIKMIGTGPGLITQSAFMECLKPLLEEKKGALSMYSEEEQYGIIKNYFNSIRLTFSDDWANTSSLLTKTMGFYSTMSLLPTVLQYCLSTSYDFTESTIIKAIEPIKEYDFTSTGSLKGVSGKAGVERITTELNTILKGIWSKKKNKKIKL</sequence>
<dbReference type="OrthoDB" id="237364at2"/>
<dbReference type="InterPro" id="IPR017642">
    <property type="entry name" value="DNA_S_mod_DndB"/>
</dbReference>
<dbReference type="NCBIfam" id="TIGR03187">
    <property type="entry name" value="DGQHR"/>
    <property type="match status" value="1"/>
</dbReference>
<evidence type="ECO:0000313" key="2">
    <source>
        <dbReference type="Proteomes" id="UP000319449"/>
    </source>
</evidence>
<dbReference type="InterPro" id="IPR017601">
    <property type="entry name" value="DGQHR-contain_dom"/>
</dbReference>
<dbReference type="AlphaFoldDB" id="A0A562V717"/>
<name>A0A562V717_9BACT</name>
<gene>
    <name evidence="1" type="ORF">JN12_03725</name>
</gene>
<dbReference type="EMBL" id="VLLN01000036">
    <property type="protein sequence ID" value="TWJ13673.1"/>
    <property type="molecule type" value="Genomic_DNA"/>
</dbReference>
<dbReference type="Proteomes" id="UP000319449">
    <property type="component" value="Unassembled WGS sequence"/>
</dbReference>